<keyword evidence="1" id="KW-1133">Transmembrane helix</keyword>
<dbReference type="Proteomes" id="UP000265520">
    <property type="component" value="Unassembled WGS sequence"/>
</dbReference>
<proteinExistence type="predicted"/>
<accession>A0A392VDJ9</accession>
<evidence type="ECO:0000313" key="3">
    <source>
        <dbReference type="Proteomes" id="UP000265520"/>
    </source>
</evidence>
<protein>
    <submittedName>
        <fullName evidence="2">Uncharacterized protein</fullName>
    </submittedName>
</protein>
<sequence>PGGFTSEVAKGANLVFLHFNGVAVVIVTIAQLKSGRVRAMIKTLDEGEDGGVS</sequence>
<dbReference type="EMBL" id="LXQA011101323">
    <property type="protein sequence ID" value="MCI84885.1"/>
    <property type="molecule type" value="Genomic_DNA"/>
</dbReference>
<evidence type="ECO:0000313" key="2">
    <source>
        <dbReference type="EMBL" id="MCI84885.1"/>
    </source>
</evidence>
<evidence type="ECO:0000256" key="1">
    <source>
        <dbReference type="SAM" id="Phobius"/>
    </source>
</evidence>
<dbReference type="AlphaFoldDB" id="A0A392VDJ9"/>
<feature type="transmembrane region" description="Helical" evidence="1">
    <location>
        <begin position="12"/>
        <end position="32"/>
    </location>
</feature>
<comment type="caution">
    <text evidence="2">The sequence shown here is derived from an EMBL/GenBank/DDBJ whole genome shotgun (WGS) entry which is preliminary data.</text>
</comment>
<keyword evidence="1" id="KW-0472">Membrane</keyword>
<name>A0A392VDJ9_9FABA</name>
<keyword evidence="1" id="KW-0812">Transmembrane</keyword>
<organism evidence="2 3">
    <name type="scientific">Trifolium medium</name>
    <dbReference type="NCBI Taxonomy" id="97028"/>
    <lineage>
        <taxon>Eukaryota</taxon>
        <taxon>Viridiplantae</taxon>
        <taxon>Streptophyta</taxon>
        <taxon>Embryophyta</taxon>
        <taxon>Tracheophyta</taxon>
        <taxon>Spermatophyta</taxon>
        <taxon>Magnoliopsida</taxon>
        <taxon>eudicotyledons</taxon>
        <taxon>Gunneridae</taxon>
        <taxon>Pentapetalae</taxon>
        <taxon>rosids</taxon>
        <taxon>fabids</taxon>
        <taxon>Fabales</taxon>
        <taxon>Fabaceae</taxon>
        <taxon>Papilionoideae</taxon>
        <taxon>50 kb inversion clade</taxon>
        <taxon>NPAAA clade</taxon>
        <taxon>Hologalegina</taxon>
        <taxon>IRL clade</taxon>
        <taxon>Trifolieae</taxon>
        <taxon>Trifolium</taxon>
    </lineage>
</organism>
<keyword evidence="3" id="KW-1185">Reference proteome</keyword>
<feature type="non-terminal residue" evidence="2">
    <location>
        <position position="1"/>
    </location>
</feature>
<reference evidence="2 3" key="1">
    <citation type="journal article" date="2018" name="Front. Plant Sci.">
        <title>Red Clover (Trifolium pratense) and Zigzag Clover (T. medium) - A Picture of Genomic Similarities and Differences.</title>
        <authorList>
            <person name="Dluhosova J."/>
            <person name="Istvanek J."/>
            <person name="Nedelnik J."/>
            <person name="Repkova J."/>
        </authorList>
    </citation>
    <scope>NUCLEOTIDE SEQUENCE [LARGE SCALE GENOMIC DNA]</scope>
    <source>
        <strain evidence="3">cv. 10/8</strain>
        <tissue evidence="2">Leaf</tissue>
    </source>
</reference>